<evidence type="ECO:0000313" key="2">
    <source>
        <dbReference type="Proteomes" id="UP001596415"/>
    </source>
</evidence>
<name>A0ABW2MY11_9FLAO</name>
<comment type="caution">
    <text evidence="1">The sequence shown here is derived from an EMBL/GenBank/DDBJ whole genome shotgun (WGS) entry which is preliminary data.</text>
</comment>
<dbReference type="RefSeq" id="WP_380218473.1">
    <property type="nucleotide sequence ID" value="NZ_JBHTBN010000007.1"/>
</dbReference>
<evidence type="ECO:0000313" key="1">
    <source>
        <dbReference type="EMBL" id="MFC7358500.1"/>
    </source>
</evidence>
<dbReference type="EMBL" id="JBHTBN010000007">
    <property type="protein sequence ID" value="MFC7358500.1"/>
    <property type="molecule type" value="Genomic_DNA"/>
</dbReference>
<sequence>MTYTYTDQNNNQYYISSSEIRYVPIKASESSSGEYDGGEPVTIPITETQFSEIKKLTESVFEAIDSHTTKRQMMTSVISLTSNGETKRLTLTRSKERTALETYLKAVKQ</sequence>
<reference evidence="2" key="1">
    <citation type="journal article" date="2019" name="Int. J. Syst. Evol. Microbiol.">
        <title>The Global Catalogue of Microorganisms (GCM) 10K type strain sequencing project: providing services to taxonomists for standard genome sequencing and annotation.</title>
        <authorList>
            <consortium name="The Broad Institute Genomics Platform"/>
            <consortium name="The Broad Institute Genome Sequencing Center for Infectious Disease"/>
            <person name="Wu L."/>
            <person name="Ma J."/>
        </authorList>
    </citation>
    <scope>NUCLEOTIDE SEQUENCE [LARGE SCALE GENOMIC DNA]</scope>
    <source>
        <strain evidence="2">CGMCC 1.16306</strain>
    </source>
</reference>
<dbReference type="Proteomes" id="UP001596415">
    <property type="component" value="Unassembled WGS sequence"/>
</dbReference>
<evidence type="ECO:0008006" key="3">
    <source>
        <dbReference type="Google" id="ProtNLM"/>
    </source>
</evidence>
<organism evidence="1 2">
    <name type="scientific">Jejudonia soesokkakensis</name>
    <dbReference type="NCBI Taxonomy" id="1323432"/>
    <lineage>
        <taxon>Bacteria</taxon>
        <taxon>Pseudomonadati</taxon>
        <taxon>Bacteroidota</taxon>
        <taxon>Flavobacteriia</taxon>
        <taxon>Flavobacteriales</taxon>
        <taxon>Flavobacteriaceae</taxon>
        <taxon>Jejudonia</taxon>
    </lineage>
</organism>
<keyword evidence="2" id="KW-1185">Reference proteome</keyword>
<gene>
    <name evidence="1" type="ORF">ACFQO1_12435</name>
</gene>
<protein>
    <recommendedName>
        <fullName evidence="3">Phage protein</fullName>
    </recommendedName>
</protein>
<proteinExistence type="predicted"/>
<accession>A0ABW2MY11</accession>